<protein>
    <recommendedName>
        <fullName evidence="4">Protein kinase domain-containing protein</fullName>
    </recommendedName>
</protein>
<dbReference type="Proteomes" id="UP001497522">
    <property type="component" value="Chromosome 17"/>
</dbReference>
<dbReference type="EMBL" id="OZ023718">
    <property type="protein sequence ID" value="CAK9867924.1"/>
    <property type="molecule type" value="Genomic_DNA"/>
</dbReference>
<proteinExistence type="predicted"/>
<dbReference type="PROSITE" id="PS00107">
    <property type="entry name" value="PROTEIN_KINASE_ATP"/>
    <property type="match status" value="1"/>
</dbReference>
<keyword evidence="1" id="KW-0547">Nucleotide-binding</keyword>
<dbReference type="InterPro" id="IPR017441">
    <property type="entry name" value="Protein_kinase_ATP_BS"/>
</dbReference>
<accession>A0ABP1AZA4</accession>
<evidence type="ECO:0000313" key="2">
    <source>
        <dbReference type="EMBL" id="CAK9867924.1"/>
    </source>
</evidence>
<evidence type="ECO:0008006" key="4">
    <source>
        <dbReference type="Google" id="ProtNLM"/>
    </source>
</evidence>
<gene>
    <name evidence="2" type="ORF">CSSPJE1EN2_LOCUS10919</name>
</gene>
<feature type="binding site" evidence="1">
    <location>
        <position position="82"/>
    </location>
    <ligand>
        <name>ATP</name>
        <dbReference type="ChEBI" id="CHEBI:30616"/>
    </ligand>
</feature>
<dbReference type="SUPFAM" id="SSF56112">
    <property type="entry name" value="Protein kinase-like (PK-like)"/>
    <property type="match status" value="1"/>
</dbReference>
<reference evidence="2" key="1">
    <citation type="submission" date="2024-03" db="EMBL/GenBank/DDBJ databases">
        <authorList>
            <consortium name="ELIXIR-Norway"/>
            <consortium name="Elixir Norway"/>
        </authorList>
    </citation>
    <scope>NUCLEOTIDE SEQUENCE</scope>
</reference>
<keyword evidence="1" id="KW-0067">ATP-binding</keyword>
<evidence type="ECO:0000313" key="3">
    <source>
        <dbReference type="Proteomes" id="UP001497522"/>
    </source>
</evidence>
<evidence type="ECO:0000256" key="1">
    <source>
        <dbReference type="PROSITE-ProRule" id="PRU10141"/>
    </source>
</evidence>
<sequence>MQCLATQLLNKLEFQDKFQAWPAMEKMKYHERLHDVDNNKLSRWPLVLLVPMQDLPKGILVGEGTFGRVHETEWLGETYAMKTSKYGSMKMLKQEIAAVADSRRNEIPSQHGPSVS</sequence>
<dbReference type="InterPro" id="IPR011009">
    <property type="entry name" value="Kinase-like_dom_sf"/>
</dbReference>
<dbReference type="Gene3D" id="3.30.200.20">
    <property type="entry name" value="Phosphorylase Kinase, domain 1"/>
    <property type="match status" value="1"/>
</dbReference>
<name>A0ABP1AZA4_9BRYO</name>
<organism evidence="2 3">
    <name type="scientific">Sphagnum jensenii</name>
    <dbReference type="NCBI Taxonomy" id="128206"/>
    <lineage>
        <taxon>Eukaryota</taxon>
        <taxon>Viridiplantae</taxon>
        <taxon>Streptophyta</taxon>
        <taxon>Embryophyta</taxon>
        <taxon>Bryophyta</taxon>
        <taxon>Sphagnophytina</taxon>
        <taxon>Sphagnopsida</taxon>
        <taxon>Sphagnales</taxon>
        <taxon>Sphagnaceae</taxon>
        <taxon>Sphagnum</taxon>
    </lineage>
</organism>
<keyword evidence="3" id="KW-1185">Reference proteome</keyword>